<feature type="region of interest" description="Disordered" evidence="1">
    <location>
        <begin position="109"/>
        <end position="137"/>
    </location>
</feature>
<protein>
    <submittedName>
        <fullName evidence="2">Uncharacterized protein</fullName>
    </submittedName>
</protein>
<name>A0A225WNM8_9STRA</name>
<comment type="caution">
    <text evidence="2">The sequence shown here is derived from an EMBL/GenBank/DDBJ whole genome shotgun (WGS) entry which is preliminary data.</text>
</comment>
<accession>A0A225WNM8</accession>
<evidence type="ECO:0000313" key="2">
    <source>
        <dbReference type="EMBL" id="OWZ18699.1"/>
    </source>
</evidence>
<sequence>MARRLSPEEAGRIIGSLEAALAREVQVCTVNARDVQRDFWRTMRSRLAVNPQSQGLEHLDQLVQAVIDGRSDVGLSGMVLVLPAPATTTSVPPRVVPVLAEPLSSDGPATSVFVPTEPSEASAQAPSKRDAPELQGAASKKPKAGLWVYKFPLWCDVKESAPEEIRKAIACILDEAEKLRKTPWHVAYPWKGQVLWYDPLVYPAVYRSHYAFWMQHCRTFWHIALGAPLQSGSGFGSNGWRHLGLLLLFCSFMKELLDENPQLFWYGGKPSRLLKGQESTGGDTATDLVWLYRNDKSRYQDVLQFALERLGIDQYAYKNMRDLLESTDALCLATPRDKRLSDHALARVQHDLWHGIAPKNSWVGPADKGVWKQLMDNLEVRDIRKALAGPLKSGKYVPPSSVKMSKKDERVDSDDEGGPSALAPRNSDIEL</sequence>
<dbReference type="EMBL" id="NBNE01000551">
    <property type="protein sequence ID" value="OWZ18699.1"/>
    <property type="molecule type" value="Genomic_DNA"/>
</dbReference>
<gene>
    <name evidence="2" type="ORF">PHMEG_0007179</name>
</gene>
<dbReference type="Proteomes" id="UP000198211">
    <property type="component" value="Unassembled WGS sequence"/>
</dbReference>
<keyword evidence="3" id="KW-1185">Reference proteome</keyword>
<evidence type="ECO:0000256" key="1">
    <source>
        <dbReference type="SAM" id="MobiDB-lite"/>
    </source>
</evidence>
<dbReference type="AlphaFoldDB" id="A0A225WNM8"/>
<evidence type="ECO:0000313" key="3">
    <source>
        <dbReference type="Proteomes" id="UP000198211"/>
    </source>
</evidence>
<reference evidence="3" key="1">
    <citation type="submission" date="2017-03" db="EMBL/GenBank/DDBJ databases">
        <title>Phytopthora megakarya and P. palmivora, two closely related causual agents of cacao black pod achieved similar genome size and gene model numbers by different mechanisms.</title>
        <authorList>
            <person name="Ali S."/>
            <person name="Shao J."/>
            <person name="Larry D.J."/>
            <person name="Kronmiller B."/>
            <person name="Shen D."/>
            <person name="Strem M.D."/>
            <person name="Melnick R.L."/>
            <person name="Guiltinan M.J."/>
            <person name="Tyler B.M."/>
            <person name="Meinhardt L.W."/>
            <person name="Bailey B.A."/>
        </authorList>
    </citation>
    <scope>NUCLEOTIDE SEQUENCE [LARGE SCALE GENOMIC DNA]</scope>
    <source>
        <strain evidence="3">zdho120</strain>
    </source>
</reference>
<dbReference type="OrthoDB" id="128658at2759"/>
<feature type="region of interest" description="Disordered" evidence="1">
    <location>
        <begin position="391"/>
        <end position="431"/>
    </location>
</feature>
<organism evidence="2 3">
    <name type="scientific">Phytophthora megakarya</name>
    <dbReference type="NCBI Taxonomy" id="4795"/>
    <lineage>
        <taxon>Eukaryota</taxon>
        <taxon>Sar</taxon>
        <taxon>Stramenopiles</taxon>
        <taxon>Oomycota</taxon>
        <taxon>Peronosporomycetes</taxon>
        <taxon>Peronosporales</taxon>
        <taxon>Peronosporaceae</taxon>
        <taxon>Phytophthora</taxon>
    </lineage>
</organism>
<proteinExistence type="predicted"/>